<evidence type="ECO:0000313" key="3">
    <source>
        <dbReference type="EMBL" id="OGI42951.1"/>
    </source>
</evidence>
<name>A0A1F6TCT0_9PROT</name>
<feature type="signal peptide" evidence="2">
    <location>
        <begin position="1"/>
        <end position="22"/>
    </location>
</feature>
<keyword evidence="2" id="KW-0732">Signal</keyword>
<feature type="chain" id="PRO_5009526651" evidence="2">
    <location>
        <begin position="23"/>
        <end position="109"/>
    </location>
</feature>
<protein>
    <submittedName>
        <fullName evidence="3">Uncharacterized protein</fullName>
    </submittedName>
</protein>
<dbReference type="STRING" id="1817758.A2150_03930"/>
<gene>
    <name evidence="3" type="ORF">A2150_03930</name>
</gene>
<evidence type="ECO:0000313" key="4">
    <source>
        <dbReference type="Proteomes" id="UP000177925"/>
    </source>
</evidence>
<evidence type="ECO:0000256" key="1">
    <source>
        <dbReference type="SAM" id="MobiDB-lite"/>
    </source>
</evidence>
<feature type="region of interest" description="Disordered" evidence="1">
    <location>
        <begin position="21"/>
        <end position="109"/>
    </location>
</feature>
<dbReference type="AlphaFoldDB" id="A0A1F6TCT0"/>
<accession>A0A1F6TCT0</accession>
<organism evidence="3 4">
    <name type="scientific">Candidatus Muproteobacteria bacterium RBG_16_64_11</name>
    <dbReference type="NCBI Taxonomy" id="1817758"/>
    <lineage>
        <taxon>Bacteria</taxon>
        <taxon>Pseudomonadati</taxon>
        <taxon>Pseudomonadota</taxon>
        <taxon>Candidatus Muproteobacteria</taxon>
    </lineage>
</organism>
<reference evidence="3 4" key="1">
    <citation type="journal article" date="2016" name="Nat. Commun.">
        <title>Thousands of microbial genomes shed light on interconnected biogeochemical processes in an aquifer system.</title>
        <authorList>
            <person name="Anantharaman K."/>
            <person name="Brown C.T."/>
            <person name="Hug L.A."/>
            <person name="Sharon I."/>
            <person name="Castelle C.J."/>
            <person name="Probst A.J."/>
            <person name="Thomas B.C."/>
            <person name="Singh A."/>
            <person name="Wilkins M.J."/>
            <person name="Karaoz U."/>
            <person name="Brodie E.L."/>
            <person name="Williams K.H."/>
            <person name="Hubbard S.S."/>
            <person name="Banfield J.F."/>
        </authorList>
    </citation>
    <scope>NUCLEOTIDE SEQUENCE [LARGE SCALE GENOMIC DNA]</scope>
</reference>
<dbReference type="Proteomes" id="UP000177925">
    <property type="component" value="Unassembled WGS sequence"/>
</dbReference>
<proteinExistence type="predicted"/>
<sequence length="109" mass="12079">MSKIISLFAFAGVLLASTATLSADPGTHTPGVTARQHHQTHRINQGVKSGELTHEEAQGLREDKRDIRQQKRAAKADGAVTGQERKQLHKSLNESSQNIYEEKHDAEKR</sequence>
<comment type="caution">
    <text evidence="3">The sequence shown here is derived from an EMBL/GenBank/DDBJ whole genome shotgun (WGS) entry which is preliminary data.</text>
</comment>
<dbReference type="EMBL" id="MFSS01000072">
    <property type="protein sequence ID" value="OGI42951.1"/>
    <property type="molecule type" value="Genomic_DNA"/>
</dbReference>
<evidence type="ECO:0000256" key="2">
    <source>
        <dbReference type="SAM" id="SignalP"/>
    </source>
</evidence>
<feature type="compositionally biased region" description="Basic and acidic residues" evidence="1">
    <location>
        <begin position="100"/>
        <end position="109"/>
    </location>
</feature>
<feature type="compositionally biased region" description="Basic and acidic residues" evidence="1">
    <location>
        <begin position="51"/>
        <end position="69"/>
    </location>
</feature>